<dbReference type="PROSITE" id="PS00107">
    <property type="entry name" value="PROTEIN_KINASE_ATP"/>
    <property type="match status" value="1"/>
</dbReference>
<feature type="domain" description="Protein kinase" evidence="8">
    <location>
        <begin position="19"/>
        <end position="278"/>
    </location>
</feature>
<evidence type="ECO:0000256" key="4">
    <source>
        <dbReference type="ARBA" id="ARBA00022777"/>
    </source>
</evidence>
<comment type="caution">
    <text evidence="9">The sequence shown here is derived from an EMBL/GenBank/DDBJ whole genome shotgun (WGS) entry which is preliminary data.</text>
</comment>
<dbReference type="AlphaFoldDB" id="A0AAD8Y1J9"/>
<evidence type="ECO:0000256" key="6">
    <source>
        <dbReference type="PROSITE-ProRule" id="PRU10141"/>
    </source>
</evidence>
<keyword evidence="1 7" id="KW-0723">Serine/threonine-protein kinase</keyword>
<dbReference type="InterPro" id="IPR017441">
    <property type="entry name" value="Protein_kinase_ATP_BS"/>
</dbReference>
<evidence type="ECO:0000256" key="2">
    <source>
        <dbReference type="ARBA" id="ARBA00022679"/>
    </source>
</evidence>
<evidence type="ECO:0000256" key="3">
    <source>
        <dbReference type="ARBA" id="ARBA00022741"/>
    </source>
</evidence>
<dbReference type="SUPFAM" id="SSF56112">
    <property type="entry name" value="Protein kinase-like (PK-like)"/>
    <property type="match status" value="1"/>
</dbReference>
<evidence type="ECO:0000259" key="8">
    <source>
        <dbReference type="PROSITE" id="PS50011"/>
    </source>
</evidence>
<accession>A0AAD8Y1J9</accession>
<sequence>MGSTPRPDSSSGLSFDELYSLSETLGSGAFSVVKRGTHTRTPTTSYAIKCVTRSKLTREDTLALKDEVSILSQLRNCKHIIRLYDFFEESKMFYLVMECVMGGELFDRIVEKSYYNEKEARATCRILLEAIGYCHEHGVAHRDLKPENLLLRSKEDDSSIKIADFGFAKIVEGKGSLKTQCGTPGYVAPEILNGKPYDESADMWSVGVILYILLGGYPPFIEDDQRRLFRKIRKGQYEFHEEYWGSVSEDAKNLISNLLCVNAENRLTASEALQSNWISAATDAELGAIDMESNLHQLRKFNGKRKFRAAVASVIAANKLKNFLAFDQFQPGCAVNW</sequence>
<keyword evidence="3 6" id="KW-0547">Nucleotide-binding</keyword>
<dbReference type="FunFam" id="1.10.510.10:FF:000026">
    <property type="entry name" value="Calcium/calmodulin-dependent protein kinase type 1"/>
    <property type="match status" value="1"/>
</dbReference>
<dbReference type="EMBL" id="JATAAI010000023">
    <property type="protein sequence ID" value="KAK1737813.1"/>
    <property type="molecule type" value="Genomic_DNA"/>
</dbReference>
<protein>
    <submittedName>
        <fullName evidence="9">Serine/threonine-protein kinase</fullName>
        <ecNumber evidence="9">2.7.11.-</ecNumber>
    </submittedName>
</protein>
<dbReference type="InterPro" id="IPR011009">
    <property type="entry name" value="Kinase-like_dom_sf"/>
</dbReference>
<evidence type="ECO:0000256" key="7">
    <source>
        <dbReference type="RuleBase" id="RU000304"/>
    </source>
</evidence>
<gene>
    <name evidence="9" type="ORF">QTG54_011585</name>
</gene>
<comment type="similarity">
    <text evidence="7">Belongs to the protein kinase superfamily.</text>
</comment>
<dbReference type="GO" id="GO:0005524">
    <property type="term" value="F:ATP binding"/>
    <property type="evidence" value="ECO:0007669"/>
    <property type="project" value="UniProtKB-UniRule"/>
</dbReference>
<keyword evidence="4 9" id="KW-0418">Kinase</keyword>
<dbReference type="Gene3D" id="3.30.200.20">
    <property type="entry name" value="Phosphorylase Kinase, domain 1"/>
    <property type="match status" value="1"/>
</dbReference>
<dbReference type="EC" id="2.7.11.-" evidence="9"/>
<evidence type="ECO:0000313" key="9">
    <source>
        <dbReference type="EMBL" id="KAK1737813.1"/>
    </source>
</evidence>
<reference evidence="9" key="1">
    <citation type="submission" date="2023-06" db="EMBL/GenBank/DDBJ databases">
        <title>Survivors Of The Sea: Transcriptome response of Skeletonema marinoi to long-term dormancy.</title>
        <authorList>
            <person name="Pinder M.I.M."/>
            <person name="Kourtchenko O."/>
            <person name="Robertson E.K."/>
            <person name="Larsson T."/>
            <person name="Maumus F."/>
            <person name="Osuna-Cruz C.M."/>
            <person name="Vancaester E."/>
            <person name="Stenow R."/>
            <person name="Vandepoele K."/>
            <person name="Ploug H."/>
            <person name="Bruchert V."/>
            <person name="Godhe A."/>
            <person name="Topel M."/>
        </authorList>
    </citation>
    <scope>NUCLEOTIDE SEQUENCE</scope>
    <source>
        <strain evidence="9">R05AC</strain>
    </source>
</reference>
<dbReference type="InterPro" id="IPR000719">
    <property type="entry name" value="Prot_kinase_dom"/>
</dbReference>
<name>A0AAD8Y1J9_9STRA</name>
<dbReference type="GO" id="GO:0004674">
    <property type="term" value="F:protein serine/threonine kinase activity"/>
    <property type="evidence" value="ECO:0007669"/>
    <property type="project" value="UniProtKB-KW"/>
</dbReference>
<evidence type="ECO:0000256" key="1">
    <source>
        <dbReference type="ARBA" id="ARBA00022527"/>
    </source>
</evidence>
<dbReference type="Pfam" id="PF00069">
    <property type="entry name" value="Pkinase"/>
    <property type="match status" value="1"/>
</dbReference>
<dbReference type="Proteomes" id="UP001224775">
    <property type="component" value="Unassembled WGS sequence"/>
</dbReference>
<dbReference type="Gene3D" id="1.10.510.10">
    <property type="entry name" value="Transferase(Phosphotransferase) domain 1"/>
    <property type="match status" value="1"/>
</dbReference>
<organism evidence="9 10">
    <name type="scientific">Skeletonema marinoi</name>
    <dbReference type="NCBI Taxonomy" id="267567"/>
    <lineage>
        <taxon>Eukaryota</taxon>
        <taxon>Sar</taxon>
        <taxon>Stramenopiles</taxon>
        <taxon>Ochrophyta</taxon>
        <taxon>Bacillariophyta</taxon>
        <taxon>Coscinodiscophyceae</taxon>
        <taxon>Thalassiosirophycidae</taxon>
        <taxon>Thalassiosirales</taxon>
        <taxon>Skeletonemataceae</taxon>
        <taxon>Skeletonema</taxon>
        <taxon>Skeletonema marinoi-dohrnii complex</taxon>
    </lineage>
</organism>
<evidence type="ECO:0000256" key="5">
    <source>
        <dbReference type="ARBA" id="ARBA00022840"/>
    </source>
</evidence>
<feature type="binding site" evidence="6">
    <location>
        <position position="49"/>
    </location>
    <ligand>
        <name>ATP</name>
        <dbReference type="ChEBI" id="CHEBI:30616"/>
    </ligand>
</feature>
<dbReference type="InterPro" id="IPR008271">
    <property type="entry name" value="Ser/Thr_kinase_AS"/>
</dbReference>
<keyword evidence="2 9" id="KW-0808">Transferase</keyword>
<dbReference type="PROSITE" id="PS50011">
    <property type="entry name" value="PROTEIN_KINASE_DOM"/>
    <property type="match status" value="1"/>
</dbReference>
<dbReference type="PANTHER" id="PTHR24347">
    <property type="entry name" value="SERINE/THREONINE-PROTEIN KINASE"/>
    <property type="match status" value="1"/>
</dbReference>
<dbReference type="SMART" id="SM00220">
    <property type="entry name" value="S_TKc"/>
    <property type="match status" value="1"/>
</dbReference>
<keyword evidence="5 6" id="KW-0067">ATP-binding</keyword>
<evidence type="ECO:0000313" key="10">
    <source>
        <dbReference type="Proteomes" id="UP001224775"/>
    </source>
</evidence>
<proteinExistence type="inferred from homology"/>
<keyword evidence="10" id="KW-1185">Reference proteome</keyword>
<dbReference type="CDD" id="cd05117">
    <property type="entry name" value="STKc_CAMK"/>
    <property type="match status" value="1"/>
</dbReference>
<dbReference type="PROSITE" id="PS00108">
    <property type="entry name" value="PROTEIN_KINASE_ST"/>
    <property type="match status" value="1"/>
</dbReference>